<reference evidence="1" key="1">
    <citation type="journal article" date="2021" name="Proc. Natl. Acad. Sci. U.S.A.">
        <title>A Catalog of Tens of Thousands of Viruses from Human Metagenomes Reveals Hidden Associations with Chronic Diseases.</title>
        <authorList>
            <person name="Tisza M.J."/>
            <person name="Buck C.B."/>
        </authorList>
    </citation>
    <scope>NUCLEOTIDE SEQUENCE</scope>
    <source>
        <strain evidence="1">CtBM815</strain>
    </source>
</reference>
<organism evidence="1">
    <name type="scientific">virus sp. ctBM815</name>
    <dbReference type="NCBI Taxonomy" id="2825806"/>
    <lineage>
        <taxon>Viruses</taxon>
    </lineage>
</organism>
<sequence>MYNSGDPISKTLQFVSFKKSDGTDKSDLKSSFDLSSNNSVNINLADNALDFTNDAYYTLTLTGTPSGNVSD</sequence>
<accession>A0A8S5RK56</accession>
<proteinExistence type="predicted"/>
<name>A0A8S5RK56_9VIRU</name>
<dbReference type="EMBL" id="BK059109">
    <property type="protein sequence ID" value="DAE31474.1"/>
    <property type="molecule type" value="Genomic_DNA"/>
</dbReference>
<protein>
    <submittedName>
        <fullName evidence="1">Uncharacterized protein</fullName>
    </submittedName>
</protein>
<evidence type="ECO:0000313" key="1">
    <source>
        <dbReference type="EMBL" id="DAE31474.1"/>
    </source>
</evidence>